<evidence type="ECO:0000313" key="1">
    <source>
        <dbReference type="Proteomes" id="UP000887581"/>
    </source>
</evidence>
<keyword evidence="1" id="KW-1185">Reference proteome</keyword>
<evidence type="ECO:0000313" key="2">
    <source>
        <dbReference type="WBParaSite" id="sdigi.contig96.g4224.t1"/>
    </source>
</evidence>
<dbReference type="AlphaFoldDB" id="A0A915Q530"/>
<reference evidence="2" key="1">
    <citation type="submission" date="2022-11" db="UniProtKB">
        <authorList>
            <consortium name="WormBaseParasite"/>
        </authorList>
    </citation>
    <scope>IDENTIFICATION</scope>
</reference>
<dbReference type="WBParaSite" id="sdigi.contig96.g4224.t1">
    <property type="protein sequence ID" value="sdigi.contig96.g4224.t1"/>
    <property type="gene ID" value="sdigi.contig96.g4224"/>
</dbReference>
<sequence>MNGVDQCIQGSDIALLVCMVGANIKVECVPKEDYGAVVFGARTTDNLQKIPWCSVNCFAEEKGQLR</sequence>
<proteinExistence type="predicted"/>
<dbReference type="Proteomes" id="UP000887581">
    <property type="component" value="Unplaced"/>
</dbReference>
<name>A0A915Q530_9BILA</name>
<protein>
    <submittedName>
        <fullName evidence="2">Uncharacterized protein</fullName>
    </submittedName>
</protein>
<organism evidence="1 2">
    <name type="scientific">Setaria digitata</name>
    <dbReference type="NCBI Taxonomy" id="48799"/>
    <lineage>
        <taxon>Eukaryota</taxon>
        <taxon>Metazoa</taxon>
        <taxon>Ecdysozoa</taxon>
        <taxon>Nematoda</taxon>
        <taxon>Chromadorea</taxon>
        <taxon>Rhabditida</taxon>
        <taxon>Spirurina</taxon>
        <taxon>Spiruromorpha</taxon>
        <taxon>Filarioidea</taxon>
        <taxon>Setariidae</taxon>
        <taxon>Setaria</taxon>
    </lineage>
</organism>
<accession>A0A915Q530</accession>